<keyword evidence="4" id="KW-1185">Reference proteome</keyword>
<dbReference type="Pfam" id="PF19590">
    <property type="entry name" value="TrbL_3"/>
    <property type="match status" value="1"/>
</dbReference>
<sequence>MSNEICEVPIISTVCDGVDTIFGDGFAELVTLPFTWLAAASANTAAWLFEGVWGIFHTTTLVDLTDPQYLQVYNVVFGLALLITFAFFCLQLIGSLIRREPGALARAATGMAKSVIGSFVLVTIAAILLEIVDQLSLGIIQATGTTIEEMGIKIGALVAGLASLNMAAPGVAALVTIFLAFLAICGALIVWFSLLVRKALILVLVVIGPIALAGAGWDVTKGWFAKWLSFVVALIVSKLIVVLIFLVAITQVNAPIDLDISAISDPIVGITLMFAAAFAPYLCYKLLAFAGADMYHLSSTEQETKQALNRPLPVPHAPKPDAPDRVLKSGGDKPSADPPQADKGSPTDTPPTGGPETKGPDTGSKTPATTGAAEAGTGAGATGTGAGAAGGGAGGGAGAGAGAGAGGAAAAGPVGAAVVAGAAVKKSAEAGPEVGAAVAGAAEGQAGAADGASAPPSANPPAGAHTSPPPPAAQAPEEAAPKQPPASPPPTR</sequence>
<dbReference type="EMBL" id="JAYWLU010000017">
    <property type="protein sequence ID" value="MEX3595846.1"/>
    <property type="molecule type" value="Genomic_DNA"/>
</dbReference>
<feature type="compositionally biased region" description="Gly residues" evidence="1">
    <location>
        <begin position="377"/>
        <end position="409"/>
    </location>
</feature>
<feature type="compositionally biased region" description="Basic and acidic residues" evidence="1">
    <location>
        <begin position="318"/>
        <end position="335"/>
    </location>
</feature>
<feature type="compositionally biased region" description="Pro residues" evidence="1">
    <location>
        <begin position="482"/>
        <end position="492"/>
    </location>
</feature>
<feature type="transmembrane region" description="Helical" evidence="2">
    <location>
        <begin position="171"/>
        <end position="192"/>
    </location>
</feature>
<reference evidence="3 4" key="1">
    <citation type="journal article" date="2024" name="Fungal Genet. Biol.">
        <title>The porcine skin microbiome exhibits broad fungal antagonism.</title>
        <authorList>
            <person name="De La Cruz K.F."/>
            <person name="Townsend E.C."/>
            <person name="Alex Cheong J.Z."/>
            <person name="Salamzade R."/>
            <person name="Liu A."/>
            <person name="Sandstrom S."/>
            <person name="Davila E."/>
            <person name="Huang L."/>
            <person name="Xu K.H."/>
            <person name="Wu S.Y."/>
            <person name="Meudt J.J."/>
            <person name="Shanmuganayagam D."/>
            <person name="Gibson A.L.F."/>
            <person name="Kalan L.R."/>
        </authorList>
    </citation>
    <scope>NUCLEOTIDE SEQUENCE [LARGE SCALE GENOMIC DNA]</scope>
    <source>
        <strain evidence="3 4">LK2625</strain>
    </source>
</reference>
<dbReference type="InterPro" id="IPR045782">
    <property type="entry name" value="TrbL_3"/>
</dbReference>
<protein>
    <submittedName>
        <fullName evidence="3">Conjugal transfer protein TrbL</fullName>
    </submittedName>
</protein>
<feature type="compositionally biased region" description="Low complexity" evidence="1">
    <location>
        <begin position="354"/>
        <end position="376"/>
    </location>
</feature>
<keyword evidence="2" id="KW-1133">Transmembrane helix</keyword>
<gene>
    <name evidence="3" type="ORF">VVR66_14095</name>
</gene>
<feature type="compositionally biased region" description="Low complexity" evidence="1">
    <location>
        <begin position="442"/>
        <end position="466"/>
    </location>
</feature>
<organism evidence="3 4">
    <name type="scientific">Kocuria carniphila</name>
    <dbReference type="NCBI Taxonomy" id="262208"/>
    <lineage>
        <taxon>Bacteria</taxon>
        <taxon>Bacillati</taxon>
        <taxon>Actinomycetota</taxon>
        <taxon>Actinomycetes</taxon>
        <taxon>Micrococcales</taxon>
        <taxon>Micrococcaceae</taxon>
        <taxon>Kocuria</taxon>
    </lineage>
</organism>
<dbReference type="Proteomes" id="UP001558481">
    <property type="component" value="Unassembled WGS sequence"/>
</dbReference>
<comment type="caution">
    <text evidence="3">The sequence shown here is derived from an EMBL/GenBank/DDBJ whole genome shotgun (WGS) entry which is preliminary data.</text>
</comment>
<name>A0ABV3V7X7_9MICC</name>
<evidence type="ECO:0000313" key="4">
    <source>
        <dbReference type="Proteomes" id="UP001558481"/>
    </source>
</evidence>
<feature type="transmembrane region" description="Helical" evidence="2">
    <location>
        <begin position="72"/>
        <end position="93"/>
    </location>
</feature>
<dbReference type="RefSeq" id="WP_368629940.1">
    <property type="nucleotide sequence ID" value="NZ_JAYWLU010000017.1"/>
</dbReference>
<accession>A0ABV3V7X7</accession>
<feature type="transmembrane region" description="Helical" evidence="2">
    <location>
        <begin position="260"/>
        <end position="282"/>
    </location>
</feature>
<evidence type="ECO:0000256" key="2">
    <source>
        <dbReference type="SAM" id="Phobius"/>
    </source>
</evidence>
<feature type="region of interest" description="Disordered" evidence="1">
    <location>
        <begin position="305"/>
        <end position="413"/>
    </location>
</feature>
<keyword evidence="2" id="KW-0472">Membrane</keyword>
<feature type="transmembrane region" description="Helical" evidence="2">
    <location>
        <begin position="114"/>
        <end position="132"/>
    </location>
</feature>
<keyword evidence="2" id="KW-0812">Transmembrane</keyword>
<evidence type="ECO:0000256" key="1">
    <source>
        <dbReference type="SAM" id="MobiDB-lite"/>
    </source>
</evidence>
<feature type="region of interest" description="Disordered" evidence="1">
    <location>
        <begin position="442"/>
        <end position="492"/>
    </location>
</feature>
<proteinExistence type="predicted"/>
<evidence type="ECO:0000313" key="3">
    <source>
        <dbReference type="EMBL" id="MEX3595846.1"/>
    </source>
</evidence>
<feature type="transmembrane region" description="Helical" evidence="2">
    <location>
        <begin position="223"/>
        <end position="248"/>
    </location>
</feature>
<feature type="transmembrane region" description="Helical" evidence="2">
    <location>
        <begin position="199"/>
        <end position="217"/>
    </location>
</feature>